<comment type="subcellular location">
    <subcellularLocation>
        <location evidence="1">Cell outer membrane</location>
    </subcellularLocation>
</comment>
<dbReference type="Proteomes" id="UP000284495">
    <property type="component" value="Unassembled WGS sequence"/>
</dbReference>
<dbReference type="RefSeq" id="WP_008023468.1">
    <property type="nucleotide sequence ID" value="NZ_JABFIB010000013.1"/>
</dbReference>
<evidence type="ECO:0000256" key="3">
    <source>
        <dbReference type="ARBA" id="ARBA00022729"/>
    </source>
</evidence>
<evidence type="ECO:0000256" key="1">
    <source>
        <dbReference type="ARBA" id="ARBA00004442"/>
    </source>
</evidence>
<feature type="domain" description="SusD-like N-terminal" evidence="7">
    <location>
        <begin position="23"/>
        <end position="211"/>
    </location>
</feature>
<keyword evidence="3" id="KW-0732">Signal</keyword>
<dbReference type="GO" id="GO:0009279">
    <property type="term" value="C:cell outer membrane"/>
    <property type="evidence" value="ECO:0007669"/>
    <property type="project" value="UniProtKB-SubCell"/>
</dbReference>
<reference evidence="8 11" key="2">
    <citation type="journal article" date="2019" name="Nat. Med.">
        <title>A library of human gut bacterial isolates paired with longitudinal multiomics data enables mechanistic microbiome research.</title>
        <authorList>
            <person name="Poyet M."/>
            <person name="Groussin M."/>
            <person name="Gibbons S.M."/>
            <person name="Avila-Pacheco J."/>
            <person name="Jiang X."/>
            <person name="Kearney S.M."/>
            <person name="Perrotta A.R."/>
            <person name="Berdy B."/>
            <person name="Zhao S."/>
            <person name="Lieberman T.D."/>
            <person name="Swanson P.K."/>
            <person name="Smith M."/>
            <person name="Roesemann S."/>
            <person name="Alexander J.E."/>
            <person name="Rich S.A."/>
            <person name="Livny J."/>
            <person name="Vlamakis H."/>
            <person name="Clish C."/>
            <person name="Bullock K."/>
            <person name="Deik A."/>
            <person name="Scott J."/>
            <person name="Pierce K.A."/>
            <person name="Xavier R.J."/>
            <person name="Alm E.J."/>
        </authorList>
    </citation>
    <scope>NUCLEOTIDE SEQUENCE [LARGE SCALE GENOMIC DNA]</scope>
    <source>
        <strain evidence="8 11">BIOML-A58</strain>
    </source>
</reference>
<dbReference type="Gene3D" id="1.25.40.390">
    <property type="match status" value="1"/>
</dbReference>
<dbReference type="InterPro" id="IPR011990">
    <property type="entry name" value="TPR-like_helical_dom_sf"/>
</dbReference>
<evidence type="ECO:0000256" key="4">
    <source>
        <dbReference type="ARBA" id="ARBA00023136"/>
    </source>
</evidence>
<reference evidence="9 10" key="1">
    <citation type="submission" date="2018-08" db="EMBL/GenBank/DDBJ databases">
        <title>A genome reference for cultivated species of the human gut microbiota.</title>
        <authorList>
            <person name="Zou Y."/>
            <person name="Xue W."/>
            <person name="Luo G."/>
        </authorList>
    </citation>
    <scope>NUCLEOTIDE SEQUENCE [LARGE SCALE GENOMIC DNA]</scope>
    <source>
        <strain evidence="9 10">AF38-2</strain>
    </source>
</reference>
<evidence type="ECO:0000313" key="10">
    <source>
        <dbReference type="Proteomes" id="UP000284495"/>
    </source>
</evidence>
<evidence type="ECO:0000259" key="7">
    <source>
        <dbReference type="Pfam" id="PF14322"/>
    </source>
</evidence>
<dbReference type="InterPro" id="IPR033985">
    <property type="entry name" value="SusD-like_N"/>
</dbReference>
<dbReference type="EMBL" id="WDED01000047">
    <property type="protein sequence ID" value="KAB6141791.1"/>
    <property type="molecule type" value="Genomic_DNA"/>
</dbReference>
<keyword evidence="5" id="KW-0998">Cell outer membrane</keyword>
<comment type="similarity">
    <text evidence="2">Belongs to the SusD family.</text>
</comment>
<evidence type="ECO:0000259" key="6">
    <source>
        <dbReference type="Pfam" id="PF07980"/>
    </source>
</evidence>
<evidence type="ECO:0000256" key="5">
    <source>
        <dbReference type="ARBA" id="ARBA00023237"/>
    </source>
</evidence>
<evidence type="ECO:0000256" key="2">
    <source>
        <dbReference type="ARBA" id="ARBA00006275"/>
    </source>
</evidence>
<dbReference type="InterPro" id="IPR012944">
    <property type="entry name" value="SusD_RagB_dom"/>
</dbReference>
<dbReference type="Pfam" id="PF14322">
    <property type="entry name" value="SusD-like_3"/>
    <property type="match status" value="1"/>
</dbReference>
<feature type="domain" description="RagB/SusD" evidence="6">
    <location>
        <begin position="290"/>
        <end position="592"/>
    </location>
</feature>
<organism evidence="9 10">
    <name type="scientific">Bacteroides xylanisolvens</name>
    <dbReference type="NCBI Taxonomy" id="371601"/>
    <lineage>
        <taxon>Bacteria</taxon>
        <taxon>Pseudomonadati</taxon>
        <taxon>Bacteroidota</taxon>
        <taxon>Bacteroidia</taxon>
        <taxon>Bacteroidales</taxon>
        <taxon>Bacteroidaceae</taxon>
        <taxon>Bacteroides</taxon>
    </lineage>
</organism>
<accession>A0A415KVU7</accession>
<evidence type="ECO:0000313" key="11">
    <source>
        <dbReference type="Proteomes" id="UP000434604"/>
    </source>
</evidence>
<protein>
    <submittedName>
        <fullName evidence="9">RagB/SusD family nutrient uptake outer membrane protein</fullName>
    </submittedName>
</protein>
<gene>
    <name evidence="9" type="ORF">DW027_05105</name>
    <name evidence="8" type="ORF">GA398_22410</name>
</gene>
<dbReference type="SUPFAM" id="SSF48452">
    <property type="entry name" value="TPR-like"/>
    <property type="match status" value="1"/>
</dbReference>
<evidence type="ECO:0000313" key="9">
    <source>
        <dbReference type="EMBL" id="RHL40328.1"/>
    </source>
</evidence>
<evidence type="ECO:0000313" key="8">
    <source>
        <dbReference type="EMBL" id="KAB6141791.1"/>
    </source>
</evidence>
<dbReference type="PROSITE" id="PS51257">
    <property type="entry name" value="PROKAR_LIPOPROTEIN"/>
    <property type="match status" value="1"/>
</dbReference>
<dbReference type="Proteomes" id="UP000434604">
    <property type="component" value="Unassembled WGS sequence"/>
</dbReference>
<name>A0A415KVU7_9BACE</name>
<dbReference type="EMBL" id="QROO01000005">
    <property type="protein sequence ID" value="RHL40328.1"/>
    <property type="molecule type" value="Genomic_DNA"/>
</dbReference>
<dbReference type="AlphaFoldDB" id="A0A415KVU7"/>
<proteinExistence type="inferred from homology"/>
<dbReference type="Pfam" id="PF07980">
    <property type="entry name" value="SusD_RagB"/>
    <property type="match status" value="1"/>
</dbReference>
<comment type="caution">
    <text evidence="9">The sequence shown here is derived from an EMBL/GenBank/DDBJ whole genome shotgun (WGS) entry which is preliminary data.</text>
</comment>
<keyword evidence="4" id="KW-0472">Membrane</keyword>
<sequence>MRKNIIHRSLLVIITIILFSCEDWLDKHPYDVVSSDEVWTDITTAEGVLANLYDRLNTSPFDKANMQLTDEAMWSGDRAGLNDIQNIPSNQFEYWDYTYIRDLNLFIEKAQASSLDNKKQLEGEGRFLRAYTYFEMVKRFGGVPLVIKSYVYDENTPIENYQPVRETEAGIYDFIASEIDDIVSQSMLPETKNFRRANKWSALALKSRAMLYAGSIAKYNSQMADPVTLPNGEVGIPANQAQKYYQASWDAGLAIIKSELYSTSTDYFAIFDKKSNDAMIMARDYVSPEYTHDFTITNTTPSLAQTTNQGGEITPFLEFVENYQTLDGKIEKLKDKTPDGSPVYYESMANIFANRDKRLAATVLYSGSEFKGKVTSIQAGQKVWNQQTGNYDYITGMSLGDKDENELLIRGFDGPSEDKNITNTGFYLKKFVSTSSDAGLSAVKASNYWPIFRYAEILLNTAEAGFELGKPQAIDYINAIREDAGFGPNSLVSLTFEDIIQERKVELAFEGHRYFDLKRWRLSEKIINGVKYHGLYPYLIVHPGNENHLKYTFERVDLKRLSRYKVFERTNYYTFIPGFAIEKNPKLVKNPGQ</sequence>